<evidence type="ECO:0000313" key="3">
    <source>
        <dbReference type="EMBL" id="SDE86744.1"/>
    </source>
</evidence>
<dbReference type="Gene3D" id="2.60.120.560">
    <property type="entry name" value="Exo-inulinase, domain 1"/>
    <property type="match status" value="1"/>
</dbReference>
<accession>A0A1G7GF34</accession>
<organism evidence="3 4">
    <name type="scientific">Dyadobacter soli</name>
    <dbReference type="NCBI Taxonomy" id="659014"/>
    <lineage>
        <taxon>Bacteria</taxon>
        <taxon>Pseudomonadati</taxon>
        <taxon>Bacteroidota</taxon>
        <taxon>Cytophagia</taxon>
        <taxon>Cytophagales</taxon>
        <taxon>Spirosomataceae</taxon>
        <taxon>Dyadobacter</taxon>
    </lineage>
</organism>
<feature type="chain" id="PRO_5011545949" description="3-keto-alpha-glucoside-1,2-lyase/3-keto-2-hydroxy-glucal hydratase domain-containing protein" evidence="1">
    <location>
        <begin position="27"/>
        <end position="239"/>
    </location>
</feature>
<feature type="signal peptide" evidence="1">
    <location>
        <begin position="1"/>
        <end position="26"/>
    </location>
</feature>
<sequence length="239" mass="26160">MSMHSKMLRVLAGGMLAWMLVPAAFAQKDNTLTPKEKKEGWVLLFDGTSTKGWATAAGKPVPAGWEVKNGTLSTKKNGKGGDIVSDGEFADFDLKADFNIAPEGNSGLKYFFTKYQQGGNLGFEYQILDDKLAEDNKKANHLTGSFYDVMQPDESKKKVNAPGQWNTLRVVAKGKNVQHYLNGVIILEFTRSGKVYTDAVALSKFNKAVPAFGSVEKGHILLQEHGAEVSFKNIKIKAL</sequence>
<evidence type="ECO:0000313" key="4">
    <source>
        <dbReference type="Proteomes" id="UP000198748"/>
    </source>
</evidence>
<dbReference type="OrthoDB" id="9806233at2"/>
<gene>
    <name evidence="3" type="ORF">SAMN04487996_107233</name>
</gene>
<evidence type="ECO:0000256" key="1">
    <source>
        <dbReference type="SAM" id="SignalP"/>
    </source>
</evidence>
<keyword evidence="4" id="KW-1185">Reference proteome</keyword>
<protein>
    <recommendedName>
        <fullName evidence="2">3-keto-alpha-glucoside-1,2-lyase/3-keto-2-hydroxy-glucal hydratase domain-containing protein</fullName>
    </recommendedName>
</protein>
<keyword evidence="1" id="KW-0732">Signal</keyword>
<dbReference type="STRING" id="659014.SAMN04487996_107233"/>
<dbReference type="Proteomes" id="UP000198748">
    <property type="component" value="Unassembled WGS sequence"/>
</dbReference>
<dbReference type="EMBL" id="FNAN01000007">
    <property type="protein sequence ID" value="SDE86744.1"/>
    <property type="molecule type" value="Genomic_DNA"/>
</dbReference>
<evidence type="ECO:0000259" key="2">
    <source>
        <dbReference type="Pfam" id="PF06439"/>
    </source>
</evidence>
<dbReference type="AlphaFoldDB" id="A0A1G7GF34"/>
<proteinExistence type="predicted"/>
<reference evidence="4" key="1">
    <citation type="submission" date="2016-10" db="EMBL/GenBank/DDBJ databases">
        <authorList>
            <person name="Varghese N."/>
            <person name="Submissions S."/>
        </authorList>
    </citation>
    <scope>NUCLEOTIDE SEQUENCE [LARGE SCALE GENOMIC DNA]</scope>
    <source>
        <strain evidence="4">DSM 25329</strain>
    </source>
</reference>
<name>A0A1G7GF34_9BACT</name>
<dbReference type="Pfam" id="PF06439">
    <property type="entry name" value="3keto-disac_hyd"/>
    <property type="match status" value="1"/>
</dbReference>
<dbReference type="InterPro" id="IPR010496">
    <property type="entry name" value="AL/BT2_dom"/>
</dbReference>
<feature type="domain" description="3-keto-alpha-glucoside-1,2-lyase/3-keto-2-hydroxy-glucal hydratase" evidence="2">
    <location>
        <begin position="40"/>
        <end position="237"/>
    </location>
</feature>
<dbReference type="RefSeq" id="WP_090150462.1">
    <property type="nucleotide sequence ID" value="NZ_FNAN01000007.1"/>
</dbReference>
<dbReference type="GO" id="GO:0016787">
    <property type="term" value="F:hydrolase activity"/>
    <property type="evidence" value="ECO:0007669"/>
    <property type="project" value="InterPro"/>
</dbReference>